<dbReference type="SUPFAM" id="SSF53254">
    <property type="entry name" value="Phosphoglycerate mutase-like"/>
    <property type="match status" value="1"/>
</dbReference>
<sequence>MATLVVVRHGETLWNRENRVQGWAPVALTETGRRQADALAATVTDQYAVDRLISSDLRRTLETARPVGRAVDCEPTPDRCWRERDFGVLQGLSYGELFLGYPEFTLTEVGYTAAEARPEGGESLIEQRNRILDALTTLIDDMDSEETVVVVTHGGPLYLLLGWIKDVDIVATIMEQEQGNCTINEIEVDTESGGLIINRENDIRHVDGDA</sequence>
<dbReference type="AlphaFoldDB" id="A0A3A6Q7Y0"/>
<feature type="active site" description="Tele-phosphohistidine intermediate" evidence="3">
    <location>
        <position position="9"/>
    </location>
</feature>
<dbReference type="Pfam" id="PF00300">
    <property type="entry name" value="His_Phos_1"/>
    <property type="match status" value="1"/>
</dbReference>
<keyword evidence="2" id="KW-0413">Isomerase</keyword>
<dbReference type="PANTHER" id="PTHR48100:SF1">
    <property type="entry name" value="HISTIDINE PHOSPHATASE FAMILY PROTEIN-RELATED"/>
    <property type="match status" value="1"/>
</dbReference>
<evidence type="ECO:0000313" key="6">
    <source>
        <dbReference type="Proteomes" id="UP000281564"/>
    </source>
</evidence>
<dbReference type="RefSeq" id="WP_120083342.1">
    <property type="nucleotide sequence ID" value="NZ_QMDW01000003.1"/>
</dbReference>
<evidence type="ECO:0000313" key="5">
    <source>
        <dbReference type="EMBL" id="RJX51096.1"/>
    </source>
</evidence>
<dbReference type="PANTHER" id="PTHR48100">
    <property type="entry name" value="BROAD-SPECIFICITY PHOSPHATASE YOR283W-RELATED"/>
    <property type="match status" value="1"/>
</dbReference>
<dbReference type="InterPro" id="IPR013078">
    <property type="entry name" value="His_Pase_superF_clade-1"/>
</dbReference>
<feature type="active site" description="Proton donor/acceptor" evidence="3">
    <location>
        <position position="83"/>
    </location>
</feature>
<comment type="caution">
    <text evidence="5">The sequence shown here is derived from an EMBL/GenBank/DDBJ whole genome shotgun (WGS) entry which is preliminary data.</text>
</comment>
<keyword evidence="6" id="KW-1185">Reference proteome</keyword>
<organism evidence="5 6">
    <name type="scientific">Halonotius pteroides</name>
    <dbReference type="NCBI Taxonomy" id="268735"/>
    <lineage>
        <taxon>Archaea</taxon>
        <taxon>Methanobacteriati</taxon>
        <taxon>Methanobacteriota</taxon>
        <taxon>Stenosarchaea group</taxon>
        <taxon>Halobacteria</taxon>
        <taxon>Halobacteriales</taxon>
        <taxon>Haloferacaceae</taxon>
        <taxon>Halonotius</taxon>
    </lineage>
</organism>
<dbReference type="CDD" id="cd07067">
    <property type="entry name" value="HP_PGM_like"/>
    <property type="match status" value="1"/>
</dbReference>
<feature type="binding site" evidence="4">
    <location>
        <position position="59"/>
    </location>
    <ligand>
        <name>substrate</name>
    </ligand>
</feature>
<evidence type="ECO:0000256" key="1">
    <source>
        <dbReference type="ARBA" id="ARBA00023152"/>
    </source>
</evidence>
<proteinExistence type="predicted"/>
<reference evidence="5 6" key="1">
    <citation type="submission" date="2018-06" db="EMBL/GenBank/DDBJ databases">
        <title>Halonotius sp. F13-13 a new haloarchaeeon isolated from a solar saltern from Isla Cristina, Huelva, Spain.</title>
        <authorList>
            <person name="Duran-Viseras A."/>
            <person name="Sanchez-Porro C."/>
            <person name="Ventosa A."/>
        </authorList>
    </citation>
    <scope>NUCLEOTIDE SEQUENCE [LARGE SCALE GENOMIC DNA]</scope>
    <source>
        <strain evidence="5 6">CECT 7525</strain>
    </source>
</reference>
<evidence type="ECO:0000256" key="3">
    <source>
        <dbReference type="PIRSR" id="PIRSR613078-1"/>
    </source>
</evidence>
<accession>A0A3A6Q7Y0</accession>
<evidence type="ECO:0000256" key="2">
    <source>
        <dbReference type="ARBA" id="ARBA00023235"/>
    </source>
</evidence>
<dbReference type="GO" id="GO:0016791">
    <property type="term" value="F:phosphatase activity"/>
    <property type="evidence" value="ECO:0007669"/>
    <property type="project" value="TreeGrafter"/>
</dbReference>
<dbReference type="InterPro" id="IPR029033">
    <property type="entry name" value="His_PPase_superfam"/>
</dbReference>
<name>A0A3A6Q7Y0_9EURY</name>
<dbReference type="GO" id="GO:0005737">
    <property type="term" value="C:cytoplasm"/>
    <property type="evidence" value="ECO:0007669"/>
    <property type="project" value="TreeGrafter"/>
</dbReference>
<gene>
    <name evidence="5" type="ORF">DP106_03150</name>
</gene>
<evidence type="ECO:0000256" key="4">
    <source>
        <dbReference type="PIRSR" id="PIRSR613078-2"/>
    </source>
</evidence>
<dbReference type="OrthoDB" id="304253at2157"/>
<dbReference type="EMBL" id="QMDW01000003">
    <property type="protein sequence ID" value="RJX51096.1"/>
    <property type="molecule type" value="Genomic_DNA"/>
</dbReference>
<protein>
    <submittedName>
        <fullName evidence="5">Histidine phosphatase family protein</fullName>
    </submittedName>
</protein>
<dbReference type="InterPro" id="IPR001345">
    <property type="entry name" value="PG/BPGM_mutase_AS"/>
</dbReference>
<feature type="binding site" evidence="4">
    <location>
        <begin position="8"/>
        <end position="15"/>
    </location>
    <ligand>
        <name>substrate</name>
    </ligand>
</feature>
<keyword evidence="1" id="KW-0324">Glycolysis</keyword>
<dbReference type="PROSITE" id="PS00175">
    <property type="entry name" value="PG_MUTASE"/>
    <property type="match status" value="1"/>
</dbReference>
<dbReference type="InterPro" id="IPR050275">
    <property type="entry name" value="PGM_Phosphatase"/>
</dbReference>
<dbReference type="Proteomes" id="UP000281564">
    <property type="component" value="Unassembled WGS sequence"/>
</dbReference>
<dbReference type="SMART" id="SM00855">
    <property type="entry name" value="PGAM"/>
    <property type="match status" value="1"/>
</dbReference>
<dbReference type="Gene3D" id="3.40.50.1240">
    <property type="entry name" value="Phosphoglycerate mutase-like"/>
    <property type="match status" value="1"/>
</dbReference>